<evidence type="ECO:0000256" key="2">
    <source>
        <dbReference type="ARBA" id="ARBA00023015"/>
    </source>
</evidence>
<dbReference type="Gene3D" id="1.10.10.10">
    <property type="entry name" value="Winged helix-like DNA-binding domain superfamily/Winged helix DNA-binding domain"/>
    <property type="match status" value="1"/>
</dbReference>
<evidence type="ECO:0000313" key="6">
    <source>
        <dbReference type="EMBL" id="MFB9832561.1"/>
    </source>
</evidence>
<reference evidence="6 7" key="1">
    <citation type="submission" date="2024-09" db="EMBL/GenBank/DDBJ databases">
        <authorList>
            <person name="Sun Q."/>
            <person name="Mori K."/>
        </authorList>
    </citation>
    <scope>NUCLEOTIDE SEQUENCE [LARGE SCALE GENOMIC DNA]</scope>
    <source>
        <strain evidence="6 7">TBRC 0563</strain>
    </source>
</reference>
<name>A0ABV5YDC8_9ACTN</name>
<comment type="similarity">
    <text evidence="1">Belongs to the LysR transcriptional regulatory family.</text>
</comment>
<dbReference type="PANTHER" id="PTHR30346:SF0">
    <property type="entry name" value="HCA OPERON TRANSCRIPTIONAL ACTIVATOR HCAR"/>
    <property type="match status" value="1"/>
</dbReference>
<dbReference type="Pfam" id="PF03466">
    <property type="entry name" value="LysR_substrate"/>
    <property type="match status" value="1"/>
</dbReference>
<evidence type="ECO:0000259" key="5">
    <source>
        <dbReference type="PROSITE" id="PS50931"/>
    </source>
</evidence>
<sequence>MELRSLRYFVAVAEERHVGRAAKRLHMTQPPLSRAIRRLEDELGGALFERTPRGVDLTHAGAVMLREARALLDHADRLCGRVAAATGPATLVVGTLADTVEHLGTSLVRSFREAHPNVTIAIHEADLGDPSAGLRADLVDVALTRTPFETSGLALRTLRTEPVGAVLPADDPLAVRDRLTTTELAGRRRVRLPDGTDERWRAYWTVPGVPPDRGTPPMRTIQECLQAVLWNGTAALAPLDQQLPANLVVVPVVDRAPSELVVAWRRDRADPLIRSFVGTAAAACDGHASDRRS</sequence>
<dbReference type="Proteomes" id="UP001589627">
    <property type="component" value="Unassembled WGS sequence"/>
</dbReference>
<proteinExistence type="inferred from homology"/>
<comment type="caution">
    <text evidence="6">The sequence shown here is derived from an EMBL/GenBank/DDBJ whole genome shotgun (WGS) entry which is preliminary data.</text>
</comment>
<keyword evidence="2" id="KW-0805">Transcription regulation</keyword>
<dbReference type="Pfam" id="PF00126">
    <property type="entry name" value="HTH_1"/>
    <property type="match status" value="1"/>
</dbReference>
<dbReference type="InterPro" id="IPR000847">
    <property type="entry name" value="LysR_HTH_N"/>
</dbReference>
<protein>
    <submittedName>
        <fullName evidence="6">LysR family transcriptional regulator</fullName>
    </submittedName>
</protein>
<dbReference type="Gene3D" id="3.40.190.10">
    <property type="entry name" value="Periplasmic binding protein-like II"/>
    <property type="match status" value="2"/>
</dbReference>
<dbReference type="SUPFAM" id="SSF53850">
    <property type="entry name" value="Periplasmic binding protein-like II"/>
    <property type="match status" value="1"/>
</dbReference>
<dbReference type="InterPro" id="IPR036390">
    <property type="entry name" value="WH_DNA-bd_sf"/>
</dbReference>
<evidence type="ECO:0000313" key="7">
    <source>
        <dbReference type="Proteomes" id="UP001589627"/>
    </source>
</evidence>
<dbReference type="EMBL" id="JBHLZP010000052">
    <property type="protein sequence ID" value="MFB9832561.1"/>
    <property type="molecule type" value="Genomic_DNA"/>
</dbReference>
<dbReference type="PANTHER" id="PTHR30346">
    <property type="entry name" value="TRANSCRIPTIONAL DUAL REGULATOR HCAR-RELATED"/>
    <property type="match status" value="1"/>
</dbReference>
<organism evidence="6 7">
    <name type="scientific">Actinoallomurus acaciae</name>
    <dbReference type="NCBI Taxonomy" id="502577"/>
    <lineage>
        <taxon>Bacteria</taxon>
        <taxon>Bacillati</taxon>
        <taxon>Actinomycetota</taxon>
        <taxon>Actinomycetes</taxon>
        <taxon>Streptosporangiales</taxon>
        <taxon>Thermomonosporaceae</taxon>
        <taxon>Actinoallomurus</taxon>
    </lineage>
</organism>
<keyword evidence="3" id="KW-0238">DNA-binding</keyword>
<evidence type="ECO:0000256" key="4">
    <source>
        <dbReference type="ARBA" id="ARBA00023163"/>
    </source>
</evidence>
<dbReference type="SUPFAM" id="SSF46785">
    <property type="entry name" value="Winged helix' DNA-binding domain"/>
    <property type="match status" value="1"/>
</dbReference>
<dbReference type="RefSeq" id="WP_378198481.1">
    <property type="nucleotide sequence ID" value="NZ_JBHLZP010000052.1"/>
</dbReference>
<evidence type="ECO:0000256" key="3">
    <source>
        <dbReference type="ARBA" id="ARBA00023125"/>
    </source>
</evidence>
<keyword evidence="7" id="KW-1185">Reference proteome</keyword>
<dbReference type="InterPro" id="IPR036388">
    <property type="entry name" value="WH-like_DNA-bd_sf"/>
</dbReference>
<keyword evidence="4" id="KW-0804">Transcription</keyword>
<accession>A0ABV5YDC8</accession>
<evidence type="ECO:0000256" key="1">
    <source>
        <dbReference type="ARBA" id="ARBA00009437"/>
    </source>
</evidence>
<dbReference type="PRINTS" id="PR00039">
    <property type="entry name" value="HTHLYSR"/>
</dbReference>
<gene>
    <name evidence="6" type="ORF">ACFFNX_10215</name>
</gene>
<dbReference type="InterPro" id="IPR005119">
    <property type="entry name" value="LysR_subst-bd"/>
</dbReference>
<feature type="domain" description="HTH lysR-type" evidence="5">
    <location>
        <begin position="1"/>
        <end position="58"/>
    </location>
</feature>
<dbReference type="PROSITE" id="PS50931">
    <property type="entry name" value="HTH_LYSR"/>
    <property type="match status" value="1"/>
</dbReference>